<dbReference type="EMBL" id="QFNY01000255">
    <property type="protein sequence ID" value="PZO98776.1"/>
    <property type="molecule type" value="Genomic_DNA"/>
</dbReference>
<sequence length="305" mass="33449">PFQQAQMFGLEDPNIFNIALDGVFDDCQDVVKAVSADANFKAEHRIGAVNSINWARLMAQVVYYINCYLKVTTENTEKVSFSVPTGNFGDICAGYIARQMGLPIDRLIVATNENDVLDEFFRTGNYRPRPSAQTYKTSSPSMDISRASNFERFVFDLLGRDAARTADLFGTKVKEGGFSVDQETLARAVEEYGFLSASSTHADRLATIQDVHEKYGALVDPHTADGIKAARAAKEEHGVDTPIVCLETALPVKFAETIVEAVGFEPEVPERFAGIMDAPRHVKDMPNDAAAVKDYISASISTTEV</sequence>
<dbReference type="Gene3D" id="3.40.50.1100">
    <property type="match status" value="1"/>
</dbReference>
<evidence type="ECO:0000313" key="2">
    <source>
        <dbReference type="Proteomes" id="UP000249451"/>
    </source>
</evidence>
<dbReference type="InterPro" id="IPR036052">
    <property type="entry name" value="TrpB-like_PALP_sf"/>
</dbReference>
<dbReference type="EC" id="4.2.3.1" evidence="1"/>
<proteinExistence type="predicted"/>
<dbReference type="PANTHER" id="PTHR42690">
    <property type="entry name" value="THREONINE SYNTHASE FAMILY MEMBER"/>
    <property type="match status" value="1"/>
</dbReference>
<keyword evidence="1" id="KW-0456">Lyase</keyword>
<protein>
    <submittedName>
        <fullName evidence="1">Threonine synthase</fullName>
        <ecNumber evidence="1">4.2.3.1</ecNumber>
    </submittedName>
</protein>
<name>A0A2W5AZG0_9CORY</name>
<dbReference type="SUPFAM" id="SSF53686">
    <property type="entry name" value="Tryptophan synthase beta subunit-like PLP-dependent enzymes"/>
    <property type="match status" value="1"/>
</dbReference>
<dbReference type="InterPro" id="IPR051166">
    <property type="entry name" value="Threonine_Synthase"/>
</dbReference>
<dbReference type="PANTHER" id="PTHR42690:SF1">
    <property type="entry name" value="THREONINE SYNTHASE-LIKE 2"/>
    <property type="match status" value="1"/>
</dbReference>
<dbReference type="Proteomes" id="UP000249451">
    <property type="component" value="Unassembled WGS sequence"/>
</dbReference>
<evidence type="ECO:0000313" key="1">
    <source>
        <dbReference type="EMBL" id="PZO98776.1"/>
    </source>
</evidence>
<dbReference type="AlphaFoldDB" id="A0A2W5AZG0"/>
<dbReference type="GO" id="GO:0004795">
    <property type="term" value="F:threonine synthase activity"/>
    <property type="evidence" value="ECO:0007669"/>
    <property type="project" value="UniProtKB-EC"/>
</dbReference>
<organism evidence="1 2">
    <name type="scientific">Corynebacterium urealyticum</name>
    <dbReference type="NCBI Taxonomy" id="43771"/>
    <lineage>
        <taxon>Bacteria</taxon>
        <taxon>Bacillati</taxon>
        <taxon>Actinomycetota</taxon>
        <taxon>Actinomycetes</taxon>
        <taxon>Mycobacteriales</taxon>
        <taxon>Corynebacteriaceae</taxon>
        <taxon>Corynebacterium</taxon>
    </lineage>
</organism>
<dbReference type="Pfam" id="PF24857">
    <property type="entry name" value="THR4_C"/>
    <property type="match status" value="1"/>
</dbReference>
<reference evidence="1 2" key="1">
    <citation type="submission" date="2017-11" db="EMBL/GenBank/DDBJ databases">
        <title>Infants hospitalized years apart are colonized by the same room-sourced microbial strains.</title>
        <authorList>
            <person name="Brooks B."/>
            <person name="Olm M.R."/>
            <person name="Firek B.A."/>
            <person name="Baker R."/>
            <person name="Thomas B.C."/>
            <person name="Morowitz M.J."/>
            <person name="Banfield J.F."/>
        </authorList>
    </citation>
    <scope>NUCLEOTIDE SEQUENCE [LARGE SCALE GENOMIC DNA]</scope>
    <source>
        <strain evidence="1">S2_012_000_R3_87</strain>
    </source>
</reference>
<dbReference type="GO" id="GO:1901605">
    <property type="term" value="P:alpha-amino acid metabolic process"/>
    <property type="evidence" value="ECO:0007669"/>
    <property type="project" value="UniProtKB-ARBA"/>
</dbReference>
<accession>A0A2W5AZG0</accession>
<feature type="non-terminal residue" evidence="1">
    <location>
        <position position="1"/>
    </location>
</feature>
<gene>
    <name evidence="1" type="ORF">DI609_09805</name>
</gene>
<comment type="caution">
    <text evidence="1">The sequence shown here is derived from an EMBL/GenBank/DDBJ whole genome shotgun (WGS) entry which is preliminary data.</text>
</comment>